<evidence type="ECO:0000259" key="2">
    <source>
        <dbReference type="Pfam" id="PF02752"/>
    </source>
</evidence>
<reference evidence="3" key="1">
    <citation type="submission" date="2022-08" db="EMBL/GenBank/DDBJ databases">
        <authorList>
            <person name="Kallberg Y."/>
            <person name="Tangrot J."/>
            <person name="Rosling A."/>
        </authorList>
    </citation>
    <scope>NUCLEOTIDE SEQUENCE</scope>
    <source>
        <strain evidence="3">Wild A</strain>
    </source>
</reference>
<accession>A0A9W4WLI0</accession>
<dbReference type="Pfam" id="PF02752">
    <property type="entry name" value="Arrestin_C"/>
    <property type="match status" value="1"/>
</dbReference>
<dbReference type="PANTHER" id="PTHR36419">
    <property type="entry name" value="ARRESTIN FAMILY PROTEIN 1"/>
    <property type="match status" value="1"/>
</dbReference>
<dbReference type="Pfam" id="PF00339">
    <property type="entry name" value="Arrestin_N"/>
    <property type="match status" value="1"/>
</dbReference>
<dbReference type="Gene3D" id="2.60.40.640">
    <property type="match status" value="1"/>
</dbReference>
<evidence type="ECO:0000313" key="3">
    <source>
        <dbReference type="EMBL" id="CAI2170430.1"/>
    </source>
</evidence>
<keyword evidence="4" id="KW-1185">Reference proteome</keyword>
<dbReference type="PANTHER" id="PTHR36419:SF1">
    <property type="entry name" value="RHO1 GEF LOCALIZING PROTEIN 1"/>
    <property type="match status" value="1"/>
</dbReference>
<sequence length="419" mass="48019">MSPKFEQSDGKDVPSPFTPYSRNSKKAFLTYSPGKTSFQVGYLGADESTIEGVLQLKYTEEKPIFAKKISLSFVGKEYVFFAGSLEEGQDDIIKEDDESAYFEDEDESRISTHTAKRKFFYNNITIWRSQSKGQYDAIKSLDLPFKFKLPDILPPSISMDKGCGRLYYMLKAVISRRHMNPNSSIKKKVIKVVVPITRYTITPQPEPSRWFIKEDGPAKPHAFGYDVSLTQTTFGPGESIVVPVKLTFHEPQVYFKKLFVGIKEYHELRSDNYETSTKKYIVEETVHANDLPILSGQDNEYFIEVKLNTPSARHLVYSLDSTYLSVYHKLKVKIDLGKAPDIHISKFVKVLNLISEEVLLQHMNLSCKIQNRDRAVKKLSAQFQLQLQITDSKNPNMIYNSRSLFVPTFQTKRASTQAY</sequence>
<dbReference type="InterPro" id="IPR011022">
    <property type="entry name" value="Arrestin_C-like"/>
</dbReference>
<dbReference type="EMBL" id="CAMKVN010000699">
    <property type="protein sequence ID" value="CAI2170430.1"/>
    <property type="molecule type" value="Genomic_DNA"/>
</dbReference>
<feature type="domain" description="Arrestin C-terminal-like" evidence="2">
    <location>
        <begin position="223"/>
        <end position="339"/>
    </location>
</feature>
<dbReference type="OrthoDB" id="4001642at2759"/>
<dbReference type="GO" id="GO:0000935">
    <property type="term" value="C:division septum"/>
    <property type="evidence" value="ECO:0007669"/>
    <property type="project" value="TreeGrafter"/>
</dbReference>
<feature type="domain" description="Arrestin-like N-terminal" evidence="1">
    <location>
        <begin position="48"/>
        <end position="196"/>
    </location>
</feature>
<dbReference type="InterPro" id="IPR053060">
    <property type="entry name" value="Cytokinesis_Signaling_Reg"/>
</dbReference>
<comment type="caution">
    <text evidence="3">The sequence shown here is derived from an EMBL/GenBank/DDBJ whole genome shotgun (WGS) entry which is preliminary data.</text>
</comment>
<dbReference type="InterPro" id="IPR011021">
    <property type="entry name" value="Arrestin-like_N"/>
</dbReference>
<protein>
    <submittedName>
        <fullName evidence="3">17207_t:CDS:1</fullName>
    </submittedName>
</protein>
<dbReference type="InterPro" id="IPR014752">
    <property type="entry name" value="Arrestin-like_C"/>
</dbReference>
<name>A0A9W4WLI0_9GLOM</name>
<dbReference type="GO" id="GO:0000917">
    <property type="term" value="P:division septum assembly"/>
    <property type="evidence" value="ECO:0007669"/>
    <property type="project" value="TreeGrafter"/>
</dbReference>
<organism evidence="3 4">
    <name type="scientific">Funneliformis geosporum</name>
    <dbReference type="NCBI Taxonomy" id="1117311"/>
    <lineage>
        <taxon>Eukaryota</taxon>
        <taxon>Fungi</taxon>
        <taxon>Fungi incertae sedis</taxon>
        <taxon>Mucoromycota</taxon>
        <taxon>Glomeromycotina</taxon>
        <taxon>Glomeromycetes</taxon>
        <taxon>Glomerales</taxon>
        <taxon>Glomeraceae</taxon>
        <taxon>Funneliformis</taxon>
    </lineage>
</organism>
<evidence type="ECO:0000259" key="1">
    <source>
        <dbReference type="Pfam" id="PF00339"/>
    </source>
</evidence>
<dbReference type="AlphaFoldDB" id="A0A9W4WLI0"/>
<dbReference type="Proteomes" id="UP001153678">
    <property type="component" value="Unassembled WGS sequence"/>
</dbReference>
<proteinExistence type="predicted"/>
<evidence type="ECO:0000313" key="4">
    <source>
        <dbReference type="Proteomes" id="UP001153678"/>
    </source>
</evidence>
<gene>
    <name evidence="3" type="ORF">FWILDA_LOCUS4579</name>
</gene>